<feature type="transmembrane region" description="Helical" evidence="1">
    <location>
        <begin position="21"/>
        <end position="43"/>
    </location>
</feature>
<dbReference type="GO" id="GO:0005886">
    <property type="term" value="C:plasma membrane"/>
    <property type="evidence" value="ECO:0007669"/>
    <property type="project" value="UniProtKB-SubCell"/>
</dbReference>
<feature type="transmembrane region" description="Helical" evidence="1">
    <location>
        <begin position="165"/>
        <end position="185"/>
    </location>
</feature>
<keyword evidence="1" id="KW-0812">Transmembrane</keyword>
<proteinExistence type="predicted"/>
<evidence type="ECO:0000256" key="1">
    <source>
        <dbReference type="SAM" id="Phobius"/>
    </source>
</evidence>
<evidence type="ECO:0000313" key="2">
    <source>
        <dbReference type="EMBL" id="ACL46112.1"/>
    </source>
</evidence>
<name>B8HTN1_CYAP4</name>
<feature type="transmembrane region" description="Helical" evidence="1">
    <location>
        <begin position="234"/>
        <end position="254"/>
    </location>
</feature>
<feature type="transmembrane region" description="Helical" evidence="1">
    <location>
        <begin position="55"/>
        <end position="77"/>
    </location>
</feature>
<accession>B8HTN1</accession>
<dbReference type="eggNOG" id="COG1277">
    <property type="taxonomic scope" value="Bacteria"/>
</dbReference>
<dbReference type="PANTHER" id="PTHR43471">
    <property type="entry name" value="ABC TRANSPORTER PERMEASE"/>
    <property type="match status" value="1"/>
</dbReference>
<dbReference type="Pfam" id="PF12679">
    <property type="entry name" value="ABC2_membrane_2"/>
    <property type="match status" value="1"/>
</dbReference>
<protein>
    <submittedName>
        <fullName evidence="2">Type IV pilus biogenesis protein PilI-like protein</fullName>
    </submittedName>
</protein>
<dbReference type="EMBL" id="CP001344">
    <property type="protein sequence ID" value="ACL46112.1"/>
    <property type="molecule type" value="Genomic_DNA"/>
</dbReference>
<feature type="transmembrane region" description="Helical" evidence="1">
    <location>
        <begin position="137"/>
        <end position="158"/>
    </location>
</feature>
<dbReference type="HOGENOM" id="CLU_070325_1_0_3"/>
<dbReference type="PANTHER" id="PTHR43471:SF10">
    <property type="entry name" value="SLL1107 PROTEIN"/>
    <property type="match status" value="1"/>
</dbReference>
<dbReference type="AlphaFoldDB" id="B8HTN1"/>
<keyword evidence="1" id="KW-1133">Transmembrane helix</keyword>
<organism evidence="2">
    <name type="scientific">Cyanothece sp. (strain PCC 7425 / ATCC 29141)</name>
    <dbReference type="NCBI Taxonomy" id="395961"/>
    <lineage>
        <taxon>Bacteria</taxon>
        <taxon>Bacillati</taxon>
        <taxon>Cyanobacteriota</taxon>
        <taxon>Cyanophyceae</taxon>
        <taxon>Gomontiellales</taxon>
        <taxon>Cyanothecaceae</taxon>
        <taxon>Cyanothece</taxon>
    </lineage>
</organism>
<dbReference type="OrthoDB" id="468402at2"/>
<keyword evidence="1" id="KW-0472">Membrane</keyword>
<reference evidence="2" key="1">
    <citation type="submission" date="2009-01" db="EMBL/GenBank/DDBJ databases">
        <title>Complete sequence of chromosome Cyanothece sp. PCC 7425.</title>
        <authorList>
            <consortium name="US DOE Joint Genome Institute"/>
            <person name="Lucas S."/>
            <person name="Copeland A."/>
            <person name="Lapidus A."/>
            <person name="Glavina del Rio T."/>
            <person name="Dalin E."/>
            <person name="Tice H."/>
            <person name="Bruce D."/>
            <person name="Goodwin L."/>
            <person name="Pitluck S."/>
            <person name="Sims D."/>
            <person name="Meineke L."/>
            <person name="Brettin T."/>
            <person name="Detter J.C."/>
            <person name="Han C."/>
            <person name="Larimer F."/>
            <person name="Land M."/>
            <person name="Hauser L."/>
            <person name="Kyrpides N."/>
            <person name="Ovchinnikova G."/>
            <person name="Liberton M."/>
            <person name="Stoeckel J."/>
            <person name="Banerjee A."/>
            <person name="Singh A."/>
            <person name="Page L."/>
            <person name="Sato H."/>
            <person name="Zhao L."/>
            <person name="Sherman L."/>
            <person name="Pakrasi H."/>
            <person name="Richardson P."/>
        </authorList>
    </citation>
    <scope>NUCLEOTIDE SEQUENCE</scope>
    <source>
        <strain evidence="2">PCC 7425</strain>
    </source>
</reference>
<dbReference type="KEGG" id="cyn:Cyan7425_3793"/>
<dbReference type="GO" id="GO:0140359">
    <property type="term" value="F:ABC-type transporter activity"/>
    <property type="evidence" value="ECO:0007669"/>
    <property type="project" value="InterPro"/>
</dbReference>
<sequence>MNIQRIQVIATNVFREVFRDRVLYLAALFGGVLLLAVVLLSEVSAGTENKITLDVGMAAIVLFGLVVTVFLSTALVNKEIEKRTALVLMAKPMSRTEFIVGKHLGLVAVIGILVGLMTAIFFAVLSWKQLDYPASSLAVAAVYILLELSLLTAAGILFGVLTNSLIATLLTFAVYFMGHFSPNLVVLSKSMQNPTVRHLIQALYLVFPDLSRLDLKNEAVYGLLPPTHVLLANAGYGLIYTILLLAIAIWIFSFREF</sequence>
<feature type="transmembrane region" description="Helical" evidence="1">
    <location>
        <begin position="98"/>
        <end position="125"/>
    </location>
</feature>
<dbReference type="STRING" id="395961.Cyan7425_3793"/>
<gene>
    <name evidence="2" type="ordered locus">Cyan7425_3793</name>
</gene>